<dbReference type="InterPro" id="IPR050250">
    <property type="entry name" value="Macrolide_Exporter_MacB"/>
</dbReference>
<dbReference type="GO" id="GO:0022857">
    <property type="term" value="F:transmembrane transporter activity"/>
    <property type="evidence" value="ECO:0007669"/>
    <property type="project" value="TreeGrafter"/>
</dbReference>
<dbReference type="PANTHER" id="PTHR30572">
    <property type="entry name" value="MEMBRANE COMPONENT OF TRANSPORTER-RELATED"/>
    <property type="match status" value="1"/>
</dbReference>
<proteinExistence type="inferred from homology"/>
<evidence type="ECO:0000256" key="2">
    <source>
        <dbReference type="ARBA" id="ARBA00022475"/>
    </source>
</evidence>
<keyword evidence="3 7" id="KW-0812">Transmembrane</keyword>
<dbReference type="RefSeq" id="WP_204905326.1">
    <property type="nucleotide sequence ID" value="NZ_JACJKS010000001.1"/>
</dbReference>
<comment type="similarity">
    <text evidence="6">Belongs to the ABC-4 integral membrane protein family.</text>
</comment>
<feature type="transmembrane region" description="Helical" evidence="7">
    <location>
        <begin position="442"/>
        <end position="461"/>
    </location>
</feature>
<evidence type="ECO:0000256" key="4">
    <source>
        <dbReference type="ARBA" id="ARBA00022989"/>
    </source>
</evidence>
<feature type="domain" description="ABC3 transporter permease C-terminal" evidence="8">
    <location>
        <begin position="280"/>
        <end position="402"/>
    </location>
</feature>
<dbReference type="Proteomes" id="UP000705508">
    <property type="component" value="Unassembled WGS sequence"/>
</dbReference>
<dbReference type="PANTHER" id="PTHR30572:SF4">
    <property type="entry name" value="ABC TRANSPORTER PERMEASE YTRF"/>
    <property type="match status" value="1"/>
</dbReference>
<evidence type="ECO:0000256" key="7">
    <source>
        <dbReference type="SAM" id="Phobius"/>
    </source>
</evidence>
<dbReference type="EMBL" id="JACJKS010000001">
    <property type="protein sequence ID" value="MBM6947292.1"/>
    <property type="molecule type" value="Genomic_DNA"/>
</dbReference>
<comment type="subcellular location">
    <subcellularLocation>
        <location evidence="1">Cell membrane</location>
        <topology evidence="1">Multi-pass membrane protein</topology>
    </subcellularLocation>
</comment>
<evidence type="ECO:0000259" key="8">
    <source>
        <dbReference type="Pfam" id="PF02687"/>
    </source>
</evidence>
<evidence type="ECO:0000256" key="1">
    <source>
        <dbReference type="ARBA" id="ARBA00004651"/>
    </source>
</evidence>
<dbReference type="AlphaFoldDB" id="A0A938XA53"/>
<accession>A0A938XA53</accession>
<feature type="transmembrane region" description="Helical" evidence="7">
    <location>
        <begin position="751"/>
        <end position="781"/>
    </location>
</feature>
<evidence type="ECO:0000256" key="5">
    <source>
        <dbReference type="ARBA" id="ARBA00023136"/>
    </source>
</evidence>
<keyword evidence="2" id="KW-1003">Cell membrane</keyword>
<feature type="transmembrane region" description="Helical" evidence="7">
    <location>
        <begin position="329"/>
        <end position="352"/>
    </location>
</feature>
<reference evidence="9" key="1">
    <citation type="submission" date="2020-08" db="EMBL/GenBank/DDBJ databases">
        <authorList>
            <person name="Cejkova D."/>
            <person name="Kubasova T."/>
            <person name="Jahodarova E."/>
            <person name="Rychlik I."/>
        </authorList>
    </citation>
    <scope>NUCLEOTIDE SEQUENCE</scope>
    <source>
        <strain evidence="9">An582</strain>
    </source>
</reference>
<evidence type="ECO:0000313" key="9">
    <source>
        <dbReference type="EMBL" id="MBM6947292.1"/>
    </source>
</evidence>
<dbReference type="InterPro" id="IPR003838">
    <property type="entry name" value="ABC3_permease_C"/>
</dbReference>
<keyword evidence="5 7" id="KW-0472">Membrane</keyword>
<dbReference type="GO" id="GO:0005886">
    <property type="term" value="C:plasma membrane"/>
    <property type="evidence" value="ECO:0007669"/>
    <property type="project" value="UniProtKB-SubCell"/>
</dbReference>
<evidence type="ECO:0000313" key="10">
    <source>
        <dbReference type="Proteomes" id="UP000705508"/>
    </source>
</evidence>
<feature type="transmembrane region" description="Helical" evidence="7">
    <location>
        <begin position="849"/>
        <end position="871"/>
    </location>
</feature>
<gene>
    <name evidence="9" type="ORF">H6A20_01260</name>
</gene>
<protein>
    <submittedName>
        <fullName evidence="9">ABC transporter permease</fullName>
    </submittedName>
</protein>
<sequence length="884" mass="98133">MRVKNRKTIWNLSLKSFRASGKRNLIAVVAIVLTTVLFTSLFTIVMSLNKSYQTYTFRQIGGYAHGTFKDVTDKQAEEIKGHKKVKAAGERIVAGIIAEDAFARVPAEVSYMDENNTKWSYIDLKEGREPEGTKEIILDEAALELLGVTPELGAEITLTYQVSDKKQNGGVRTDTFTLVGWWEYDPVMPVHYINVSRAYMEQLERDVTGEGLEPFRRDLNVMLSSSLDIDGTMEEIEEDLGYQRDDPGADTYLNYGVNWGYTTAQAAAELDPGLLAAMAAFLLLVIFTGYLIIYNIFQISVTGDIRYYGLLKTIGVTPRQLRRIIRQQALLLCGIGCPLGLIAGWLVGSGLVPVVLARTSLETIQTEVSSSPLIFAASALFAVATVLLSCGRPGRMAAKVSPVEAVKYTETGISYRKERRSSRAGIGGMAFANLGRNKKRTALVVISLSLSVVLLALTFQFTGGFSMEKYLEQKTCADFIVGNTDYFRFQANGPESGLAGETVEQIRENTKEAHAGQAWAVPGVYPQVWLDEEQFRSLSFTGSEEQVNQELQIREKRGDKIQVSLQAEGMDDALLDKLTVLEGSLEPLRDPEGGAIALPVETDDYGTPQMTEHYPKPGDKLTVTYVDEWYYADSRTGEPVTDATPEEYIQYHIEKSHDVEYTVCALVTVPYQISFRASLMYGMDAIMGTEQLKADSGEELYSLFYMFDTPDREAEEAAEHFLAELTKGETSPLMYESKALIRQDFQGFRQMFLLLGGALCAIVGVVGILNFFNAILTGILVRKREFAMLQAVGMTGKQLKKMLVTEGLLYAGATVLLSLVLVFLLEPLVGGMLEDMFWFFAYHFDVTALWAAAPVFLLLGIVLPLGVYRGIARMTIVERLREVE</sequence>
<feature type="transmembrane region" description="Helical" evidence="7">
    <location>
        <begin position="274"/>
        <end position="297"/>
    </location>
</feature>
<comment type="caution">
    <text evidence="9">The sequence shown here is derived from an EMBL/GenBank/DDBJ whole genome shotgun (WGS) entry which is preliminary data.</text>
</comment>
<feature type="transmembrane region" description="Helical" evidence="7">
    <location>
        <begin position="25"/>
        <end position="48"/>
    </location>
</feature>
<evidence type="ECO:0000256" key="3">
    <source>
        <dbReference type="ARBA" id="ARBA00022692"/>
    </source>
</evidence>
<feature type="transmembrane region" description="Helical" evidence="7">
    <location>
        <begin position="372"/>
        <end position="391"/>
    </location>
</feature>
<feature type="domain" description="ABC3 transporter permease C-terminal" evidence="8">
    <location>
        <begin position="761"/>
        <end position="866"/>
    </location>
</feature>
<evidence type="ECO:0000256" key="6">
    <source>
        <dbReference type="ARBA" id="ARBA00038076"/>
    </source>
</evidence>
<reference evidence="9" key="2">
    <citation type="journal article" date="2021" name="Sci. Rep.">
        <title>The distribution of antibiotic resistance genes in chicken gut microbiota commensals.</title>
        <authorList>
            <person name="Juricova H."/>
            <person name="Matiasovicova J."/>
            <person name="Kubasova T."/>
            <person name="Cejkova D."/>
            <person name="Rychlik I."/>
        </authorList>
    </citation>
    <scope>NUCLEOTIDE SEQUENCE</scope>
    <source>
        <strain evidence="9">An582</strain>
    </source>
</reference>
<name>A0A938XA53_9CLOT</name>
<feature type="transmembrane region" description="Helical" evidence="7">
    <location>
        <begin position="807"/>
        <end position="829"/>
    </location>
</feature>
<dbReference type="Pfam" id="PF02687">
    <property type="entry name" value="FtsX"/>
    <property type="match status" value="2"/>
</dbReference>
<keyword evidence="4 7" id="KW-1133">Transmembrane helix</keyword>
<organism evidence="9 10">
    <name type="scientific">Mordavella massiliensis</name>
    <dbReference type="NCBI Taxonomy" id="1871024"/>
    <lineage>
        <taxon>Bacteria</taxon>
        <taxon>Bacillati</taxon>
        <taxon>Bacillota</taxon>
        <taxon>Clostridia</taxon>
        <taxon>Eubacteriales</taxon>
        <taxon>Clostridiaceae</taxon>
        <taxon>Mordavella</taxon>
    </lineage>
</organism>